<evidence type="ECO:0000313" key="2">
    <source>
        <dbReference type="EMBL" id="GFD60819.1"/>
    </source>
</evidence>
<reference evidence="2" key="1">
    <citation type="journal article" date="2019" name="Sci. Rep.">
        <title>Draft genome of Tanacetum cinerariifolium, the natural source of mosquito coil.</title>
        <authorList>
            <person name="Yamashiro T."/>
            <person name="Shiraishi A."/>
            <person name="Satake H."/>
            <person name="Nakayama K."/>
        </authorList>
    </citation>
    <scope>NUCLEOTIDE SEQUENCE</scope>
</reference>
<feature type="non-terminal residue" evidence="2">
    <location>
        <position position="1"/>
    </location>
</feature>
<dbReference type="EMBL" id="BKCJ011882972">
    <property type="protein sequence ID" value="GFD60819.1"/>
    <property type="molecule type" value="Genomic_DNA"/>
</dbReference>
<evidence type="ECO:0000256" key="1">
    <source>
        <dbReference type="SAM" id="MobiDB-lite"/>
    </source>
</evidence>
<comment type="caution">
    <text evidence="2">The sequence shown here is derived from an EMBL/GenBank/DDBJ whole genome shotgun (WGS) entry which is preliminary data.</text>
</comment>
<feature type="region of interest" description="Disordered" evidence="1">
    <location>
        <begin position="1"/>
        <end position="24"/>
    </location>
</feature>
<dbReference type="AlphaFoldDB" id="A0A699XLY8"/>
<accession>A0A699XLY8</accession>
<proteinExistence type="predicted"/>
<gene>
    <name evidence="2" type="ORF">Tci_932788</name>
</gene>
<sequence length="43" mass="4964">DPEEDSEEDPEEEPEDDDDNMEIDDEAEVIDPYMDDGSKIPHL</sequence>
<protein>
    <submittedName>
        <fullName evidence="2">Uncharacterized protein</fullName>
    </submittedName>
</protein>
<name>A0A699XLY8_TANCI</name>
<organism evidence="2">
    <name type="scientific">Tanacetum cinerariifolium</name>
    <name type="common">Dalmatian daisy</name>
    <name type="synonym">Chrysanthemum cinerariifolium</name>
    <dbReference type="NCBI Taxonomy" id="118510"/>
    <lineage>
        <taxon>Eukaryota</taxon>
        <taxon>Viridiplantae</taxon>
        <taxon>Streptophyta</taxon>
        <taxon>Embryophyta</taxon>
        <taxon>Tracheophyta</taxon>
        <taxon>Spermatophyta</taxon>
        <taxon>Magnoliopsida</taxon>
        <taxon>eudicotyledons</taxon>
        <taxon>Gunneridae</taxon>
        <taxon>Pentapetalae</taxon>
        <taxon>asterids</taxon>
        <taxon>campanulids</taxon>
        <taxon>Asterales</taxon>
        <taxon>Asteraceae</taxon>
        <taxon>Asteroideae</taxon>
        <taxon>Anthemideae</taxon>
        <taxon>Anthemidinae</taxon>
        <taxon>Tanacetum</taxon>
    </lineage>
</organism>